<feature type="compositionally biased region" description="Polar residues" evidence="1">
    <location>
        <begin position="82"/>
        <end position="97"/>
    </location>
</feature>
<evidence type="ECO:0000256" key="1">
    <source>
        <dbReference type="SAM" id="MobiDB-lite"/>
    </source>
</evidence>
<name>A0A540NN51_MALBA</name>
<feature type="region of interest" description="Disordered" evidence="1">
    <location>
        <begin position="82"/>
        <end position="105"/>
    </location>
</feature>
<dbReference type="PANTHER" id="PTHR47602:SF2">
    <property type="entry name" value="F-BOX PROTEIN SKIP22"/>
    <property type="match status" value="1"/>
</dbReference>
<dbReference type="SUPFAM" id="SSF54236">
    <property type="entry name" value="Ubiquitin-like"/>
    <property type="match status" value="1"/>
</dbReference>
<accession>A0A540NN51</accession>
<dbReference type="InterPro" id="IPR000626">
    <property type="entry name" value="Ubiquitin-like_dom"/>
</dbReference>
<dbReference type="Pfam" id="PF12937">
    <property type="entry name" value="F-box-like"/>
    <property type="match status" value="1"/>
</dbReference>
<keyword evidence="5" id="KW-1185">Reference proteome</keyword>
<protein>
    <recommendedName>
        <fullName evidence="6">F-box domain-containing protein</fullName>
    </recommendedName>
</protein>
<dbReference type="PANTHER" id="PTHR47602">
    <property type="entry name" value="F-BOX PROTEIN SKIP22"/>
    <property type="match status" value="1"/>
</dbReference>
<dbReference type="PROSITE" id="PS50181">
    <property type="entry name" value="FBOX"/>
    <property type="match status" value="1"/>
</dbReference>
<dbReference type="SUPFAM" id="SSF81383">
    <property type="entry name" value="F-box domain"/>
    <property type="match status" value="1"/>
</dbReference>
<proteinExistence type="predicted"/>
<dbReference type="Gene3D" id="3.40.1000.30">
    <property type="match status" value="1"/>
</dbReference>
<evidence type="ECO:0000313" key="5">
    <source>
        <dbReference type="Proteomes" id="UP000315295"/>
    </source>
</evidence>
<dbReference type="EMBL" id="VIEB01000023">
    <property type="protein sequence ID" value="TQE12063.1"/>
    <property type="molecule type" value="Genomic_DNA"/>
</dbReference>
<sequence length="493" mass="54723">MKLRVRSIETKETIRVEVPDVCSLHHLKQTVSQLISAAPSSFRLSLNHRDKLQEPSPHDSLRSLGITSGDLVFYTLDPSSQTLASPSHPNLHSSAESPNRIEPQCSNFRNSETLIDKGGVMDDSIGEDPRSGDSNSETLVVSGAESMEIDDPSDGLGLERYSVPFFLKRVLREELGEDRSNHHKLLLIAVHAVLLESGFVGFDSLSSMLANQRTGSTISPSYTLPELLRNRGSDRNAVEGVVFKFQNLGHFVNVYGSLAFGGSSPHQICLDKNRFAPMIESIWENQNVNERDGLAPEREVLEFWKIVKDGVTFPLLIDLCAMTGLPAPPSLMRLPPELKMKILEPLPGVDIAKVGCVCKELQNHANNDELWKQKYAEEFGNGSRGEGTGGEGTGTNWKFRFVGNWETRKRQMKAVVMWRSIETPYFNPIRRDHNPFVPPRIGGIIGGDYDRFPLLGAVDPTGQAHPLQQPRISDMRRNFSPNCNLGSLGGFNI</sequence>
<dbReference type="CDD" id="cd22165">
    <property type="entry name" value="F-box_AtSKIP22-like"/>
    <property type="match status" value="1"/>
</dbReference>
<dbReference type="InterPro" id="IPR001810">
    <property type="entry name" value="F-box_dom"/>
</dbReference>
<dbReference type="AlphaFoldDB" id="A0A540NN51"/>
<feature type="domain" description="Ubiquitin-like" evidence="2">
    <location>
        <begin position="1"/>
        <end position="81"/>
    </location>
</feature>
<comment type="caution">
    <text evidence="4">The sequence shown here is derived from an EMBL/GenBank/DDBJ whole genome shotgun (WGS) entry which is preliminary data.</text>
</comment>
<dbReference type="PROSITE" id="PS50053">
    <property type="entry name" value="UBIQUITIN_2"/>
    <property type="match status" value="1"/>
</dbReference>
<evidence type="ECO:0008006" key="6">
    <source>
        <dbReference type="Google" id="ProtNLM"/>
    </source>
</evidence>
<dbReference type="Gene3D" id="1.20.1280.50">
    <property type="match status" value="1"/>
</dbReference>
<dbReference type="Gene3D" id="3.10.20.90">
    <property type="entry name" value="Phosphatidylinositol 3-kinase Catalytic Subunit, Chain A, domain 1"/>
    <property type="match status" value="1"/>
</dbReference>
<reference evidence="4 5" key="1">
    <citation type="journal article" date="2019" name="G3 (Bethesda)">
        <title>Sequencing of a Wild Apple (Malus baccata) Genome Unravels the Differences Between Cultivated and Wild Apple Species Regarding Disease Resistance and Cold Tolerance.</title>
        <authorList>
            <person name="Chen X."/>
        </authorList>
    </citation>
    <scope>NUCLEOTIDE SEQUENCE [LARGE SCALE GENOMIC DNA]</scope>
    <source>
        <strain evidence="5">cv. Shandingzi</strain>
        <tissue evidence="4">Leaves</tissue>
    </source>
</reference>
<evidence type="ECO:0000259" key="3">
    <source>
        <dbReference type="PROSITE" id="PS50181"/>
    </source>
</evidence>
<dbReference type="SMART" id="SM00256">
    <property type="entry name" value="FBOX"/>
    <property type="match status" value="1"/>
</dbReference>
<organism evidence="4 5">
    <name type="scientific">Malus baccata</name>
    <name type="common">Siberian crab apple</name>
    <name type="synonym">Pyrus baccata</name>
    <dbReference type="NCBI Taxonomy" id="106549"/>
    <lineage>
        <taxon>Eukaryota</taxon>
        <taxon>Viridiplantae</taxon>
        <taxon>Streptophyta</taxon>
        <taxon>Embryophyta</taxon>
        <taxon>Tracheophyta</taxon>
        <taxon>Spermatophyta</taxon>
        <taxon>Magnoliopsida</taxon>
        <taxon>eudicotyledons</taxon>
        <taxon>Gunneridae</taxon>
        <taxon>Pentapetalae</taxon>
        <taxon>rosids</taxon>
        <taxon>fabids</taxon>
        <taxon>Rosales</taxon>
        <taxon>Rosaceae</taxon>
        <taxon>Amygdaloideae</taxon>
        <taxon>Maleae</taxon>
        <taxon>Malus</taxon>
    </lineage>
</organism>
<feature type="domain" description="F-box" evidence="3">
    <location>
        <begin position="328"/>
        <end position="374"/>
    </location>
</feature>
<dbReference type="Proteomes" id="UP000315295">
    <property type="component" value="Unassembled WGS sequence"/>
</dbReference>
<evidence type="ECO:0000259" key="2">
    <source>
        <dbReference type="PROSITE" id="PS50053"/>
    </source>
</evidence>
<dbReference type="InterPro" id="IPR029071">
    <property type="entry name" value="Ubiquitin-like_domsf"/>
</dbReference>
<dbReference type="InterPro" id="IPR036047">
    <property type="entry name" value="F-box-like_dom_sf"/>
</dbReference>
<gene>
    <name evidence="4" type="ORF">C1H46_002266</name>
</gene>
<evidence type="ECO:0000313" key="4">
    <source>
        <dbReference type="EMBL" id="TQE12063.1"/>
    </source>
</evidence>